<accession>A0A937UQC8</accession>
<dbReference type="RefSeq" id="WP_203004304.1">
    <property type="nucleotide sequence ID" value="NZ_JADWYU010000125.1"/>
</dbReference>
<dbReference type="EMBL" id="JAEACQ010000282">
    <property type="protein sequence ID" value="MBL7631724.1"/>
    <property type="molecule type" value="Genomic_DNA"/>
</dbReference>
<dbReference type="EC" id="2.3.1.30" evidence="6"/>
<evidence type="ECO:0000313" key="8">
    <source>
        <dbReference type="Proteomes" id="UP000604475"/>
    </source>
</evidence>
<evidence type="ECO:0000313" key="7">
    <source>
        <dbReference type="EMBL" id="MBL7631724.1"/>
    </source>
</evidence>
<keyword evidence="4" id="KW-0677">Repeat</keyword>
<evidence type="ECO:0000256" key="4">
    <source>
        <dbReference type="ARBA" id="ARBA00022737"/>
    </source>
</evidence>
<dbReference type="InterPro" id="IPR045304">
    <property type="entry name" value="LbH_SAT"/>
</dbReference>
<proteinExistence type="inferred from homology"/>
<sequence length="171" mass="18601">MTLGPLVREDWVNHDRSFVHPGLHALVVYRVGHWRLTAPSWLRPPVGVLYKLVNRLLIRNVYGTEISDEAAIGRRVRIGHHQAVQIPAFCAIGDDCILRHNVTIGFTSTSAPREAVPTIGARVEIGPGSHLLGPITIGDDVKIGPNSIVTMDVPAGATVFAAPARVMRREA</sequence>
<evidence type="ECO:0000256" key="6">
    <source>
        <dbReference type="PIRNR" id="PIRNR000441"/>
    </source>
</evidence>
<keyword evidence="5 6" id="KW-0012">Acyltransferase</keyword>
<dbReference type="InterPro" id="IPR011004">
    <property type="entry name" value="Trimer_LpxA-like_sf"/>
</dbReference>
<dbReference type="PROSITE" id="PS00101">
    <property type="entry name" value="HEXAPEP_TRANSFERASES"/>
    <property type="match status" value="1"/>
</dbReference>
<dbReference type="PIRSF" id="PIRSF000441">
    <property type="entry name" value="CysE"/>
    <property type="match status" value="1"/>
</dbReference>
<dbReference type="Gene3D" id="2.160.10.10">
    <property type="entry name" value="Hexapeptide repeat proteins"/>
    <property type="match status" value="1"/>
</dbReference>
<dbReference type="SUPFAM" id="SSF51161">
    <property type="entry name" value="Trimeric LpxA-like enzymes"/>
    <property type="match status" value="1"/>
</dbReference>
<dbReference type="InterPro" id="IPR005881">
    <property type="entry name" value="Ser_O-AcTrfase"/>
</dbReference>
<dbReference type="Proteomes" id="UP000604475">
    <property type="component" value="Unassembled WGS sequence"/>
</dbReference>
<comment type="caution">
    <text evidence="7">The sequence shown here is derived from an EMBL/GenBank/DDBJ whole genome shotgun (WGS) entry which is preliminary data.</text>
</comment>
<gene>
    <name evidence="7" type="ORF">I7412_32110</name>
</gene>
<dbReference type="GO" id="GO:0005737">
    <property type="term" value="C:cytoplasm"/>
    <property type="evidence" value="ECO:0007669"/>
    <property type="project" value="InterPro"/>
</dbReference>
<name>A0A937UQC8_9ACTN</name>
<dbReference type="InterPro" id="IPR001451">
    <property type="entry name" value="Hexapep"/>
</dbReference>
<evidence type="ECO:0000256" key="2">
    <source>
        <dbReference type="ARBA" id="ARBA00018522"/>
    </source>
</evidence>
<evidence type="ECO:0000256" key="5">
    <source>
        <dbReference type="ARBA" id="ARBA00023315"/>
    </source>
</evidence>
<dbReference type="CDD" id="cd03354">
    <property type="entry name" value="LbH_SAT"/>
    <property type="match status" value="1"/>
</dbReference>
<dbReference type="GO" id="GO:0006535">
    <property type="term" value="P:cysteine biosynthetic process from serine"/>
    <property type="evidence" value="ECO:0007669"/>
    <property type="project" value="InterPro"/>
</dbReference>
<dbReference type="InterPro" id="IPR018357">
    <property type="entry name" value="Hexapep_transf_CS"/>
</dbReference>
<dbReference type="GO" id="GO:0009001">
    <property type="term" value="F:serine O-acetyltransferase activity"/>
    <property type="evidence" value="ECO:0007669"/>
    <property type="project" value="UniProtKB-EC"/>
</dbReference>
<evidence type="ECO:0000256" key="1">
    <source>
        <dbReference type="ARBA" id="ARBA00007274"/>
    </source>
</evidence>
<comment type="similarity">
    <text evidence="1 6">Belongs to the transferase hexapeptide repeat family.</text>
</comment>
<dbReference type="AlphaFoldDB" id="A0A937UQC8"/>
<comment type="catalytic activity">
    <reaction evidence="6">
        <text>L-serine + acetyl-CoA = O-acetyl-L-serine + CoA</text>
        <dbReference type="Rhea" id="RHEA:24560"/>
        <dbReference type="ChEBI" id="CHEBI:33384"/>
        <dbReference type="ChEBI" id="CHEBI:57287"/>
        <dbReference type="ChEBI" id="CHEBI:57288"/>
        <dbReference type="ChEBI" id="CHEBI:58340"/>
        <dbReference type="EC" id="2.3.1.30"/>
    </reaction>
</comment>
<protein>
    <recommendedName>
        <fullName evidence="2 6">Serine acetyltransferase</fullName>
        <ecNumber evidence="6">2.3.1.30</ecNumber>
    </recommendedName>
</protein>
<reference evidence="7" key="1">
    <citation type="submission" date="2020-12" db="EMBL/GenBank/DDBJ databases">
        <title>Genomic characterization of non-nitrogen-fixing Frankia strains.</title>
        <authorList>
            <person name="Carlos-Shanley C."/>
            <person name="Guerra T."/>
            <person name="Hahn D."/>
        </authorList>
    </citation>
    <scope>NUCLEOTIDE SEQUENCE</scope>
    <source>
        <strain evidence="7">CN6</strain>
    </source>
</reference>
<dbReference type="PANTHER" id="PTHR42811">
    <property type="entry name" value="SERINE ACETYLTRANSFERASE"/>
    <property type="match status" value="1"/>
</dbReference>
<keyword evidence="3 6" id="KW-0808">Transferase</keyword>
<evidence type="ECO:0000256" key="3">
    <source>
        <dbReference type="ARBA" id="ARBA00022679"/>
    </source>
</evidence>
<dbReference type="Pfam" id="PF00132">
    <property type="entry name" value="Hexapep"/>
    <property type="match status" value="1"/>
</dbReference>
<organism evidence="7 8">
    <name type="scientific">Frankia nepalensis</name>
    <dbReference type="NCBI Taxonomy" id="1836974"/>
    <lineage>
        <taxon>Bacteria</taxon>
        <taxon>Bacillati</taxon>
        <taxon>Actinomycetota</taxon>
        <taxon>Actinomycetes</taxon>
        <taxon>Frankiales</taxon>
        <taxon>Frankiaceae</taxon>
        <taxon>Frankia</taxon>
    </lineage>
</organism>
<keyword evidence="8" id="KW-1185">Reference proteome</keyword>